<organism evidence="1">
    <name type="scientific">Pyricularia oryzae (strain Y34)</name>
    <name type="common">Rice blast fungus</name>
    <name type="synonym">Magnaporthe oryzae</name>
    <dbReference type="NCBI Taxonomy" id="1143189"/>
    <lineage>
        <taxon>Eukaryota</taxon>
        <taxon>Fungi</taxon>
        <taxon>Dikarya</taxon>
        <taxon>Ascomycota</taxon>
        <taxon>Pezizomycotina</taxon>
        <taxon>Sordariomycetes</taxon>
        <taxon>Sordariomycetidae</taxon>
        <taxon>Magnaporthales</taxon>
        <taxon>Pyriculariaceae</taxon>
        <taxon>Pyricularia</taxon>
    </lineage>
</organism>
<accession>A0AA97P4G1</accession>
<evidence type="ECO:0000313" key="1">
    <source>
        <dbReference type="EMBL" id="ELQ41709.1"/>
    </source>
</evidence>
<proteinExistence type="predicted"/>
<reference evidence="1" key="1">
    <citation type="journal article" date="2012" name="PLoS Genet.">
        <title>Comparative analysis of the genomes of two field isolates of the rice blast fungus Magnaporthe oryzae.</title>
        <authorList>
            <person name="Xue M."/>
            <person name="Yang J."/>
            <person name="Li Z."/>
            <person name="Hu S."/>
            <person name="Yao N."/>
            <person name="Dean R.A."/>
            <person name="Zhao W."/>
            <person name="Shen M."/>
            <person name="Zhang H."/>
            <person name="Li C."/>
            <person name="Liu L."/>
            <person name="Cao L."/>
            <person name="Xu X."/>
            <person name="Xing Y."/>
            <person name="Hsiang T."/>
            <person name="Zhang Z."/>
            <person name="Xu J.R."/>
            <person name="Peng Y.L."/>
        </authorList>
    </citation>
    <scope>NUCLEOTIDE SEQUENCE</scope>
    <source>
        <strain evidence="1">Y34</strain>
    </source>
</reference>
<protein>
    <submittedName>
        <fullName evidence="1">Uncharacterized protein</fullName>
    </submittedName>
</protein>
<gene>
    <name evidence="1" type="ORF">OOU_Y34scaffold00255g7</name>
</gene>
<name>A0AA97P4G1_PYRO3</name>
<dbReference type="Proteomes" id="UP000011086">
    <property type="component" value="Unassembled WGS sequence"/>
</dbReference>
<dbReference type="AlphaFoldDB" id="A0AA97P4G1"/>
<dbReference type="EMBL" id="JH793720">
    <property type="protein sequence ID" value="ELQ41709.1"/>
    <property type="molecule type" value="Genomic_DNA"/>
</dbReference>
<sequence>MCLTLEPHTGKRLNMPTSSRVGEPLLNIGKFVLHLVRY</sequence>